<dbReference type="EMBL" id="SPUM01000074">
    <property type="protein sequence ID" value="TFW31941.1"/>
    <property type="molecule type" value="Genomic_DNA"/>
</dbReference>
<dbReference type="OrthoDB" id="5397649at2"/>
<feature type="compositionally biased region" description="Basic and acidic residues" evidence="1">
    <location>
        <begin position="1"/>
        <end position="11"/>
    </location>
</feature>
<evidence type="ECO:0000313" key="2">
    <source>
        <dbReference type="EMBL" id="TFW31941.1"/>
    </source>
</evidence>
<feature type="region of interest" description="Disordered" evidence="1">
    <location>
        <begin position="1"/>
        <end position="37"/>
    </location>
</feature>
<protein>
    <submittedName>
        <fullName evidence="2">Uncharacterized protein</fullName>
    </submittedName>
</protein>
<accession>A0A4Y9T365</accession>
<comment type="caution">
    <text evidence="2">The sequence shown here is derived from an EMBL/GenBank/DDBJ whole genome shotgun (WGS) entry which is preliminary data.</text>
</comment>
<organism evidence="2 3">
    <name type="scientific">Massilia horti</name>
    <dbReference type="NCBI Taxonomy" id="2562153"/>
    <lineage>
        <taxon>Bacteria</taxon>
        <taxon>Pseudomonadati</taxon>
        <taxon>Pseudomonadota</taxon>
        <taxon>Betaproteobacteria</taxon>
        <taxon>Burkholderiales</taxon>
        <taxon>Oxalobacteraceae</taxon>
        <taxon>Telluria group</taxon>
        <taxon>Massilia</taxon>
    </lineage>
</organism>
<evidence type="ECO:0000313" key="3">
    <source>
        <dbReference type="Proteomes" id="UP000297258"/>
    </source>
</evidence>
<sequence>MPVQAQHHEGHGGMGGPHGEGHAGMGGPHGGPGWHGDIRRFEAHDRGIWNGGRWHHGPHGGRDGWWWVVGPSWYYYPGPSYPYPDPYWPPSAGAASAGYWFYCPSFDSYYPYVDVCPGGWTPVPATP</sequence>
<feature type="compositionally biased region" description="Gly residues" evidence="1">
    <location>
        <begin position="12"/>
        <end position="34"/>
    </location>
</feature>
<gene>
    <name evidence="2" type="ORF">E4O92_11785</name>
</gene>
<keyword evidence="3" id="KW-1185">Reference proteome</keyword>
<dbReference type="AlphaFoldDB" id="A0A4Y9T365"/>
<name>A0A4Y9T365_9BURK</name>
<evidence type="ECO:0000256" key="1">
    <source>
        <dbReference type="SAM" id="MobiDB-lite"/>
    </source>
</evidence>
<proteinExistence type="predicted"/>
<reference evidence="2 3" key="1">
    <citation type="submission" date="2019-03" db="EMBL/GenBank/DDBJ databases">
        <title>Draft genome of Massilia hortus sp. nov., a novel bacterial species of the Oxalobacteraceae family.</title>
        <authorList>
            <person name="Peta V."/>
            <person name="Raths R."/>
            <person name="Bucking H."/>
        </authorList>
    </citation>
    <scope>NUCLEOTIDE SEQUENCE [LARGE SCALE GENOMIC DNA]</scope>
    <source>
        <strain evidence="2 3">ONC3</strain>
    </source>
</reference>
<dbReference type="Proteomes" id="UP000297258">
    <property type="component" value="Unassembled WGS sequence"/>
</dbReference>